<keyword evidence="9" id="KW-1185">Reference proteome</keyword>
<dbReference type="EMBL" id="ML736202">
    <property type="protein sequence ID" value="KAE8378840.1"/>
    <property type="molecule type" value="Genomic_DNA"/>
</dbReference>
<evidence type="ECO:0000256" key="1">
    <source>
        <dbReference type="ARBA" id="ARBA00004141"/>
    </source>
</evidence>
<reference evidence="8 9" key="1">
    <citation type="submission" date="2019-04" db="EMBL/GenBank/DDBJ databases">
        <title>Friends and foes A comparative genomics studyof 23 Aspergillus species from section Flavi.</title>
        <authorList>
            <consortium name="DOE Joint Genome Institute"/>
            <person name="Kjaerbolling I."/>
            <person name="Vesth T."/>
            <person name="Frisvad J.C."/>
            <person name="Nybo J.L."/>
            <person name="Theobald S."/>
            <person name="Kildgaard S."/>
            <person name="Isbrandt T."/>
            <person name="Kuo A."/>
            <person name="Sato A."/>
            <person name="Lyhne E.K."/>
            <person name="Kogle M.E."/>
            <person name="Wiebenga A."/>
            <person name="Kun R.S."/>
            <person name="Lubbers R.J."/>
            <person name="Makela M.R."/>
            <person name="Barry K."/>
            <person name="Chovatia M."/>
            <person name="Clum A."/>
            <person name="Daum C."/>
            <person name="Haridas S."/>
            <person name="He G."/>
            <person name="LaButti K."/>
            <person name="Lipzen A."/>
            <person name="Mondo S."/>
            <person name="Riley R."/>
            <person name="Salamov A."/>
            <person name="Simmons B.A."/>
            <person name="Magnuson J.K."/>
            <person name="Henrissat B."/>
            <person name="Mortensen U.H."/>
            <person name="Larsen T.O."/>
            <person name="Devries R.P."/>
            <person name="Grigoriev I.V."/>
            <person name="Machida M."/>
            <person name="Baker S.E."/>
            <person name="Andersen M.R."/>
        </authorList>
    </citation>
    <scope>NUCLEOTIDE SEQUENCE [LARGE SCALE GENOMIC DNA]</scope>
    <source>
        <strain evidence="8 9">IBT 29228</strain>
    </source>
</reference>
<sequence length="370" mass="40558">MATHGENVSKLVIPVIVLWAISTASFLLRVAAIRIRKRGWKPHDYLTALALVCLTCYSIVVIIGVVAGAYGENITTAPMDKLVISLKVFFASEWFFITAVAAFRLAIICLYLELFRNAWFYWCSIATLLVVVLYWIASILTITLLCRPINSNWNPMVKGTCGDVKKTEFASAGFNLVVDLLVVTLPMPIVWSLQMADKKKMGVTAAFLLGLITAGINIGRIVQTKLCEPSNTTYCALDASILISAEITSGILVSCAPTLGPLLLRNRAHGYVERSSRKVPTIGSSGRKWQQRKLQSTTLLNSQDEYYELDKSGVLMETQITSPASRHFGNQPHGQANSRYSAGILVENEMRVSDSAAPAGQATPGHVQSW</sequence>
<feature type="transmembrane region" description="Helical" evidence="6">
    <location>
        <begin position="119"/>
        <end position="145"/>
    </location>
</feature>
<evidence type="ECO:0000313" key="9">
    <source>
        <dbReference type="Proteomes" id="UP000326198"/>
    </source>
</evidence>
<accession>A0A5N7BAT4</accession>
<evidence type="ECO:0000256" key="4">
    <source>
        <dbReference type="ARBA" id="ARBA00023136"/>
    </source>
</evidence>
<dbReference type="OrthoDB" id="3529975at2759"/>
<evidence type="ECO:0000256" key="6">
    <source>
        <dbReference type="SAM" id="Phobius"/>
    </source>
</evidence>
<gene>
    <name evidence="8" type="ORF">BDV26DRAFT_291820</name>
</gene>
<dbReference type="Pfam" id="PF20684">
    <property type="entry name" value="Fung_rhodopsin"/>
    <property type="match status" value="1"/>
</dbReference>
<organism evidence="8 9">
    <name type="scientific">Aspergillus bertholletiae</name>
    <dbReference type="NCBI Taxonomy" id="1226010"/>
    <lineage>
        <taxon>Eukaryota</taxon>
        <taxon>Fungi</taxon>
        <taxon>Dikarya</taxon>
        <taxon>Ascomycota</taxon>
        <taxon>Pezizomycotina</taxon>
        <taxon>Eurotiomycetes</taxon>
        <taxon>Eurotiomycetidae</taxon>
        <taxon>Eurotiales</taxon>
        <taxon>Aspergillaceae</taxon>
        <taxon>Aspergillus</taxon>
        <taxon>Aspergillus subgen. Circumdati</taxon>
    </lineage>
</organism>
<keyword evidence="4 6" id="KW-0472">Membrane</keyword>
<feature type="transmembrane region" description="Helical" evidence="6">
    <location>
        <begin position="203"/>
        <end position="222"/>
    </location>
</feature>
<feature type="transmembrane region" description="Helical" evidence="6">
    <location>
        <begin position="172"/>
        <end position="191"/>
    </location>
</feature>
<evidence type="ECO:0000259" key="7">
    <source>
        <dbReference type="Pfam" id="PF20684"/>
    </source>
</evidence>
<evidence type="ECO:0000256" key="3">
    <source>
        <dbReference type="ARBA" id="ARBA00022989"/>
    </source>
</evidence>
<dbReference type="Proteomes" id="UP000326198">
    <property type="component" value="Unassembled WGS sequence"/>
</dbReference>
<keyword evidence="2 6" id="KW-0812">Transmembrane</keyword>
<dbReference type="PANTHER" id="PTHR33048:SF47">
    <property type="entry name" value="INTEGRAL MEMBRANE PROTEIN-RELATED"/>
    <property type="match status" value="1"/>
</dbReference>
<comment type="similarity">
    <text evidence="5">Belongs to the SAT4 family.</text>
</comment>
<evidence type="ECO:0000256" key="2">
    <source>
        <dbReference type="ARBA" id="ARBA00022692"/>
    </source>
</evidence>
<feature type="transmembrane region" description="Helical" evidence="6">
    <location>
        <begin position="12"/>
        <end position="33"/>
    </location>
</feature>
<comment type="subcellular location">
    <subcellularLocation>
        <location evidence="1">Membrane</location>
        <topology evidence="1">Multi-pass membrane protein</topology>
    </subcellularLocation>
</comment>
<dbReference type="PANTHER" id="PTHR33048">
    <property type="entry name" value="PTH11-LIKE INTEGRAL MEMBRANE PROTEIN (AFU_ORTHOLOGUE AFUA_5G11245)"/>
    <property type="match status" value="1"/>
</dbReference>
<feature type="transmembrane region" description="Helical" evidence="6">
    <location>
        <begin position="90"/>
        <end position="112"/>
    </location>
</feature>
<dbReference type="AlphaFoldDB" id="A0A5N7BAT4"/>
<dbReference type="InterPro" id="IPR052337">
    <property type="entry name" value="SAT4-like"/>
</dbReference>
<dbReference type="GO" id="GO:0016020">
    <property type="term" value="C:membrane"/>
    <property type="evidence" value="ECO:0007669"/>
    <property type="project" value="UniProtKB-SubCell"/>
</dbReference>
<evidence type="ECO:0000313" key="8">
    <source>
        <dbReference type="EMBL" id="KAE8378840.1"/>
    </source>
</evidence>
<feature type="transmembrane region" description="Helical" evidence="6">
    <location>
        <begin position="45"/>
        <end position="70"/>
    </location>
</feature>
<keyword evidence="3 6" id="KW-1133">Transmembrane helix</keyword>
<name>A0A5N7BAT4_9EURO</name>
<evidence type="ECO:0000256" key="5">
    <source>
        <dbReference type="ARBA" id="ARBA00038359"/>
    </source>
</evidence>
<proteinExistence type="inferred from homology"/>
<dbReference type="InterPro" id="IPR049326">
    <property type="entry name" value="Rhodopsin_dom_fungi"/>
</dbReference>
<feature type="transmembrane region" description="Helical" evidence="6">
    <location>
        <begin position="242"/>
        <end position="264"/>
    </location>
</feature>
<feature type="domain" description="Rhodopsin" evidence="7">
    <location>
        <begin position="28"/>
        <end position="263"/>
    </location>
</feature>
<protein>
    <recommendedName>
        <fullName evidence="7">Rhodopsin domain-containing protein</fullName>
    </recommendedName>
</protein>